<dbReference type="NCBIfam" id="TIGR02273">
    <property type="entry name" value="16S_RimM"/>
    <property type="match status" value="1"/>
</dbReference>
<dbReference type="Proteomes" id="UP000199428">
    <property type="component" value="Unassembled WGS sequence"/>
</dbReference>
<keyword evidence="2 5" id="KW-0690">Ribosome biogenesis</keyword>
<proteinExistence type="inferred from homology"/>
<evidence type="ECO:0000313" key="9">
    <source>
        <dbReference type="Proteomes" id="UP000199428"/>
    </source>
</evidence>
<dbReference type="RefSeq" id="WP_090162105.1">
    <property type="nucleotide sequence ID" value="NZ_FMWK01000005.1"/>
</dbReference>
<dbReference type="GO" id="GO:0005840">
    <property type="term" value="C:ribosome"/>
    <property type="evidence" value="ECO:0007669"/>
    <property type="project" value="InterPro"/>
</dbReference>
<dbReference type="EMBL" id="FMWK01000005">
    <property type="protein sequence ID" value="SCZ78342.1"/>
    <property type="molecule type" value="Genomic_DNA"/>
</dbReference>
<dbReference type="GO" id="GO:0006364">
    <property type="term" value="P:rRNA processing"/>
    <property type="evidence" value="ECO:0007669"/>
    <property type="project" value="UniProtKB-UniRule"/>
</dbReference>
<comment type="subunit">
    <text evidence="5">Binds ribosomal protein uS19.</text>
</comment>
<evidence type="ECO:0000259" key="7">
    <source>
        <dbReference type="Pfam" id="PF24986"/>
    </source>
</evidence>
<sequence>MEELFQVGSITQTHGIKGEVKVFPLTDDISRFKGMKHLLLDGGKDGYIELEVENARPQKNLVILKFKGIDNINDIEKYKGKGLYVTKENRVELKKDEYFIADLIGCDVYTDENPDEKFGEISDVMETGANDVYDIELVNGGNVLLPAIKDCILKVDVDARRVDIHLLKGLMD</sequence>
<protein>
    <recommendedName>
        <fullName evidence="5">Ribosome maturation factor RimM</fullName>
    </recommendedName>
</protein>
<dbReference type="SUPFAM" id="SSF50447">
    <property type="entry name" value="Translation proteins"/>
    <property type="match status" value="1"/>
</dbReference>
<dbReference type="InterPro" id="IPR056792">
    <property type="entry name" value="PRC_RimM"/>
</dbReference>
<evidence type="ECO:0000313" key="8">
    <source>
        <dbReference type="EMBL" id="SCZ78342.1"/>
    </source>
</evidence>
<dbReference type="InterPro" id="IPR036976">
    <property type="entry name" value="RimM_N_sf"/>
</dbReference>
<dbReference type="Pfam" id="PF01782">
    <property type="entry name" value="RimM"/>
    <property type="match status" value="1"/>
</dbReference>
<dbReference type="PANTHER" id="PTHR33692:SF1">
    <property type="entry name" value="RIBOSOME MATURATION FACTOR RIMM"/>
    <property type="match status" value="1"/>
</dbReference>
<dbReference type="SUPFAM" id="SSF50346">
    <property type="entry name" value="PRC-barrel domain"/>
    <property type="match status" value="1"/>
</dbReference>
<dbReference type="InterPro" id="IPR011961">
    <property type="entry name" value="RimM"/>
</dbReference>
<evidence type="ECO:0000259" key="6">
    <source>
        <dbReference type="Pfam" id="PF01782"/>
    </source>
</evidence>
<accession>A0A1G5RW50</accession>
<comment type="domain">
    <text evidence="5">The PRC barrel domain binds ribosomal protein uS19.</text>
</comment>
<organism evidence="8 9">
    <name type="scientific">Pseudobutyrivibrio xylanivorans</name>
    <dbReference type="NCBI Taxonomy" id="185007"/>
    <lineage>
        <taxon>Bacteria</taxon>
        <taxon>Bacillati</taxon>
        <taxon>Bacillota</taxon>
        <taxon>Clostridia</taxon>
        <taxon>Lachnospirales</taxon>
        <taxon>Lachnospiraceae</taxon>
        <taxon>Pseudobutyrivibrio</taxon>
    </lineage>
</organism>
<dbReference type="GO" id="GO:0005737">
    <property type="term" value="C:cytoplasm"/>
    <property type="evidence" value="ECO:0007669"/>
    <property type="project" value="UniProtKB-SubCell"/>
</dbReference>
<name>A0A1G5RW50_PSEXY</name>
<gene>
    <name evidence="5" type="primary">rimM</name>
    <name evidence="8" type="ORF">SAMN02910350_01216</name>
</gene>
<dbReference type="InterPro" id="IPR009000">
    <property type="entry name" value="Transl_B-barrel_sf"/>
</dbReference>
<keyword evidence="3 5" id="KW-0698">rRNA processing</keyword>
<evidence type="ECO:0000256" key="2">
    <source>
        <dbReference type="ARBA" id="ARBA00022517"/>
    </source>
</evidence>
<comment type="subcellular location">
    <subcellularLocation>
        <location evidence="5">Cytoplasm</location>
    </subcellularLocation>
</comment>
<evidence type="ECO:0000256" key="5">
    <source>
        <dbReference type="HAMAP-Rule" id="MF_00014"/>
    </source>
</evidence>
<comment type="function">
    <text evidence="5">An accessory protein needed during the final step in the assembly of 30S ribosomal subunit, possibly for assembly of the head region. Essential for efficient processing of 16S rRNA. May be needed both before and after RbfA during the maturation of 16S rRNA. It has affinity for free ribosomal 30S subunits but not for 70S ribosomes.</text>
</comment>
<evidence type="ECO:0000256" key="3">
    <source>
        <dbReference type="ARBA" id="ARBA00022552"/>
    </source>
</evidence>
<feature type="domain" description="Ribosome maturation factor RimM PRC barrel" evidence="7">
    <location>
        <begin position="102"/>
        <end position="169"/>
    </location>
</feature>
<dbReference type="InterPro" id="IPR002676">
    <property type="entry name" value="RimM_N"/>
</dbReference>
<dbReference type="Gene3D" id="2.30.30.240">
    <property type="entry name" value="PRC-barrel domain"/>
    <property type="match status" value="1"/>
</dbReference>
<feature type="domain" description="RimM N-terminal" evidence="6">
    <location>
        <begin position="6"/>
        <end position="88"/>
    </location>
</feature>
<dbReference type="GO" id="GO:0042274">
    <property type="term" value="P:ribosomal small subunit biogenesis"/>
    <property type="evidence" value="ECO:0007669"/>
    <property type="project" value="UniProtKB-UniRule"/>
</dbReference>
<evidence type="ECO:0000256" key="4">
    <source>
        <dbReference type="ARBA" id="ARBA00023186"/>
    </source>
</evidence>
<dbReference type="HAMAP" id="MF_00014">
    <property type="entry name" value="Ribosome_mat_RimM"/>
    <property type="match status" value="1"/>
</dbReference>
<dbReference type="InterPro" id="IPR011033">
    <property type="entry name" value="PRC_barrel-like_sf"/>
</dbReference>
<dbReference type="Gene3D" id="2.40.30.60">
    <property type="entry name" value="RimM"/>
    <property type="match status" value="1"/>
</dbReference>
<keyword evidence="1 5" id="KW-0963">Cytoplasm</keyword>
<reference evidence="8 9" key="1">
    <citation type="submission" date="2016-10" db="EMBL/GenBank/DDBJ databases">
        <authorList>
            <person name="de Groot N.N."/>
        </authorList>
    </citation>
    <scope>NUCLEOTIDE SEQUENCE [LARGE SCALE GENOMIC DNA]</scope>
    <source>
        <strain evidence="8 9">DSM 10317</strain>
    </source>
</reference>
<dbReference type="GO" id="GO:0043022">
    <property type="term" value="F:ribosome binding"/>
    <property type="evidence" value="ECO:0007669"/>
    <property type="project" value="InterPro"/>
</dbReference>
<evidence type="ECO:0000256" key="1">
    <source>
        <dbReference type="ARBA" id="ARBA00022490"/>
    </source>
</evidence>
<comment type="similarity">
    <text evidence="5">Belongs to the RimM family.</text>
</comment>
<dbReference type="Pfam" id="PF24986">
    <property type="entry name" value="PRC_RimM"/>
    <property type="match status" value="1"/>
</dbReference>
<keyword evidence="4 5" id="KW-0143">Chaperone</keyword>
<dbReference type="PANTHER" id="PTHR33692">
    <property type="entry name" value="RIBOSOME MATURATION FACTOR RIMM"/>
    <property type="match status" value="1"/>
</dbReference>
<dbReference type="AlphaFoldDB" id="A0A1G5RW50"/>